<keyword evidence="11 12" id="KW-0472">Membrane</keyword>
<dbReference type="GO" id="GO:0045271">
    <property type="term" value="C:respiratory chain complex I"/>
    <property type="evidence" value="ECO:0007669"/>
    <property type="project" value="InterPro"/>
</dbReference>
<dbReference type="PANTHER" id="PTHR15223">
    <property type="entry name" value="NADH-UBIQUINONE OXIDOREDUCTASE AGGG SUBUNIT"/>
    <property type="match status" value="1"/>
</dbReference>
<keyword evidence="9" id="KW-0249">Electron transport</keyword>
<dbReference type="AlphaFoldDB" id="A0A0N5ANY2"/>
<dbReference type="GO" id="GO:0005743">
    <property type="term" value="C:mitochondrial inner membrane"/>
    <property type="evidence" value="ECO:0007669"/>
    <property type="project" value="UniProtKB-SubCell"/>
</dbReference>
<comment type="subcellular location">
    <subcellularLocation>
        <location evidence="2">Mitochondrion inner membrane</location>
        <topology evidence="2">Peripheral membrane protein</topology>
        <orientation evidence="2">Matrix side</orientation>
    </subcellularLocation>
</comment>
<evidence type="ECO:0000256" key="1">
    <source>
        <dbReference type="ARBA" id="ARBA00003195"/>
    </source>
</evidence>
<evidence type="ECO:0000256" key="12">
    <source>
        <dbReference type="SAM" id="Phobius"/>
    </source>
</evidence>
<dbReference type="Pfam" id="PF14813">
    <property type="entry name" value="NADH_B2"/>
    <property type="match status" value="1"/>
</dbReference>
<dbReference type="WBParaSite" id="SMUV_0000633701-mRNA-1">
    <property type="protein sequence ID" value="SMUV_0000633701-mRNA-1"/>
    <property type="gene ID" value="SMUV_0000633701"/>
</dbReference>
<keyword evidence="12" id="KW-0812">Transmembrane</keyword>
<dbReference type="GO" id="GO:0032981">
    <property type="term" value="P:mitochondrial respiratory chain complex I assembly"/>
    <property type="evidence" value="ECO:0007669"/>
    <property type="project" value="TreeGrafter"/>
</dbReference>
<evidence type="ECO:0000256" key="11">
    <source>
        <dbReference type="ARBA" id="ARBA00023136"/>
    </source>
</evidence>
<evidence type="ECO:0000256" key="8">
    <source>
        <dbReference type="ARBA" id="ARBA00022946"/>
    </source>
</evidence>
<name>A0A0N5ANY2_9BILA</name>
<evidence type="ECO:0000256" key="10">
    <source>
        <dbReference type="ARBA" id="ARBA00023128"/>
    </source>
</evidence>
<keyword evidence="10" id="KW-0496">Mitochondrion</keyword>
<keyword evidence="5" id="KW-0813">Transport</keyword>
<accession>A0A0N5ANY2</accession>
<reference evidence="14" key="1">
    <citation type="submission" date="2017-02" db="UniProtKB">
        <authorList>
            <consortium name="WormBaseParasite"/>
        </authorList>
    </citation>
    <scope>IDENTIFICATION</scope>
</reference>
<dbReference type="PANTHER" id="PTHR15223:SF1">
    <property type="entry name" value="NADH DEHYDROGENASE [UBIQUINONE] 1 BETA SUBCOMPLEX SUBUNIT 2, MITOCHONDRIAL"/>
    <property type="match status" value="1"/>
</dbReference>
<keyword evidence="8" id="KW-0809">Transit peptide</keyword>
<evidence type="ECO:0000313" key="14">
    <source>
        <dbReference type="WBParaSite" id="SMUV_0000633701-mRNA-1"/>
    </source>
</evidence>
<evidence type="ECO:0000256" key="5">
    <source>
        <dbReference type="ARBA" id="ARBA00022448"/>
    </source>
</evidence>
<evidence type="ECO:0000313" key="13">
    <source>
        <dbReference type="Proteomes" id="UP000046393"/>
    </source>
</evidence>
<keyword evidence="13" id="KW-1185">Reference proteome</keyword>
<keyword evidence="7" id="KW-0999">Mitochondrion inner membrane</keyword>
<dbReference type="STRING" id="451379.A0A0N5ANY2"/>
<protein>
    <submittedName>
        <fullName evidence="14">NADH dehydrogenase [ubiquinone] 1 beta subcomplex subunit 2, mitochondrial</fullName>
    </submittedName>
</protein>
<evidence type="ECO:0000256" key="2">
    <source>
        <dbReference type="ARBA" id="ARBA00004443"/>
    </source>
</evidence>
<evidence type="ECO:0000256" key="6">
    <source>
        <dbReference type="ARBA" id="ARBA00022660"/>
    </source>
</evidence>
<comment type="subunit">
    <text evidence="4">Complex I is composed of 45 different subunits.</text>
</comment>
<evidence type="ECO:0000256" key="4">
    <source>
        <dbReference type="ARBA" id="ARBA00011533"/>
    </source>
</evidence>
<keyword evidence="6" id="KW-0679">Respiratory chain</keyword>
<evidence type="ECO:0000256" key="3">
    <source>
        <dbReference type="ARBA" id="ARBA00005923"/>
    </source>
</evidence>
<feature type="transmembrane region" description="Helical" evidence="12">
    <location>
        <begin position="95"/>
        <end position="115"/>
    </location>
</feature>
<sequence length="159" mass="18626">MLATKQLSVALRHFRLRNAIIGPKTLGPLRLKWLSGKDARGPEVPLGLVHGHPDDPDTHTWDSVVDTTPDCGGKRLPHFVYRQAPPGRTYMDYKITYIISALLWYWFTYHMYYHYHTLIGHEYMPYLEEFTDEELGILPDDAPDPEYWGNHYEPYGTYR</sequence>
<dbReference type="InterPro" id="IPR026627">
    <property type="entry name" value="NDUFB2_animal"/>
</dbReference>
<comment type="similarity">
    <text evidence="3">Belongs to the complex I NDUFB2 subunit family.</text>
</comment>
<dbReference type="Proteomes" id="UP000046393">
    <property type="component" value="Unplaced"/>
</dbReference>
<evidence type="ECO:0000256" key="7">
    <source>
        <dbReference type="ARBA" id="ARBA00022792"/>
    </source>
</evidence>
<proteinExistence type="inferred from homology"/>
<organism evidence="13 14">
    <name type="scientific">Syphacia muris</name>
    <dbReference type="NCBI Taxonomy" id="451379"/>
    <lineage>
        <taxon>Eukaryota</taxon>
        <taxon>Metazoa</taxon>
        <taxon>Ecdysozoa</taxon>
        <taxon>Nematoda</taxon>
        <taxon>Chromadorea</taxon>
        <taxon>Rhabditida</taxon>
        <taxon>Spirurina</taxon>
        <taxon>Oxyuridomorpha</taxon>
        <taxon>Oxyuroidea</taxon>
        <taxon>Oxyuridae</taxon>
        <taxon>Syphacia</taxon>
    </lineage>
</organism>
<comment type="function">
    <text evidence="1">Accessory subunit of the mitochondrial membrane respiratory chain NADH dehydrogenase (Complex I), that is believed not to be involved in catalysis. Complex I functions in the transfer of electrons from NADH to the respiratory chain. The immediate electron acceptor for the enzyme is believed to be ubiquinone.</text>
</comment>
<evidence type="ECO:0000256" key="9">
    <source>
        <dbReference type="ARBA" id="ARBA00022982"/>
    </source>
</evidence>
<keyword evidence="12" id="KW-1133">Transmembrane helix</keyword>